<name>A0A1B6P6C1_SORBI</name>
<evidence type="ECO:0000313" key="2">
    <source>
        <dbReference type="Proteomes" id="UP000000768"/>
    </source>
</evidence>
<dbReference type="AlphaFoldDB" id="A0A1B6P6C1"/>
<gene>
    <name evidence="1" type="ORF">SORBI_3009G020300</name>
</gene>
<organism evidence="1 2">
    <name type="scientific">Sorghum bicolor</name>
    <name type="common">Sorghum</name>
    <name type="synonym">Sorghum vulgare</name>
    <dbReference type="NCBI Taxonomy" id="4558"/>
    <lineage>
        <taxon>Eukaryota</taxon>
        <taxon>Viridiplantae</taxon>
        <taxon>Streptophyta</taxon>
        <taxon>Embryophyta</taxon>
        <taxon>Tracheophyta</taxon>
        <taxon>Spermatophyta</taxon>
        <taxon>Magnoliopsida</taxon>
        <taxon>Liliopsida</taxon>
        <taxon>Poales</taxon>
        <taxon>Poaceae</taxon>
        <taxon>PACMAD clade</taxon>
        <taxon>Panicoideae</taxon>
        <taxon>Andropogonodae</taxon>
        <taxon>Andropogoneae</taxon>
        <taxon>Sorghinae</taxon>
        <taxon>Sorghum</taxon>
    </lineage>
</organism>
<dbReference type="Gramene" id="KXG21141">
    <property type="protein sequence ID" value="KXG21141"/>
    <property type="gene ID" value="SORBI_3009G020300"/>
</dbReference>
<reference evidence="1 2" key="1">
    <citation type="journal article" date="2009" name="Nature">
        <title>The Sorghum bicolor genome and the diversification of grasses.</title>
        <authorList>
            <person name="Paterson A.H."/>
            <person name="Bowers J.E."/>
            <person name="Bruggmann R."/>
            <person name="Dubchak I."/>
            <person name="Grimwood J."/>
            <person name="Gundlach H."/>
            <person name="Haberer G."/>
            <person name="Hellsten U."/>
            <person name="Mitros T."/>
            <person name="Poliakov A."/>
            <person name="Schmutz J."/>
            <person name="Spannagl M."/>
            <person name="Tang H."/>
            <person name="Wang X."/>
            <person name="Wicker T."/>
            <person name="Bharti A.K."/>
            <person name="Chapman J."/>
            <person name="Feltus F.A."/>
            <person name="Gowik U."/>
            <person name="Grigoriev I.V."/>
            <person name="Lyons E."/>
            <person name="Maher C.A."/>
            <person name="Martis M."/>
            <person name="Narechania A."/>
            <person name="Otillar R.P."/>
            <person name="Penning B.W."/>
            <person name="Salamov A.A."/>
            <person name="Wang Y."/>
            <person name="Zhang L."/>
            <person name="Carpita N.C."/>
            <person name="Freeling M."/>
            <person name="Gingle A.R."/>
            <person name="Hash C.T."/>
            <person name="Keller B."/>
            <person name="Klein P."/>
            <person name="Kresovich S."/>
            <person name="McCann M.C."/>
            <person name="Ming R."/>
            <person name="Peterson D.G."/>
            <person name="Mehboob-ur-Rahman"/>
            <person name="Ware D."/>
            <person name="Westhoff P."/>
            <person name="Mayer K.F."/>
            <person name="Messing J."/>
            <person name="Rokhsar D.S."/>
        </authorList>
    </citation>
    <scope>NUCLEOTIDE SEQUENCE [LARGE SCALE GENOMIC DNA]</scope>
    <source>
        <strain evidence="2">cv. BTx623</strain>
    </source>
</reference>
<sequence>MYYVNLEVTAEDYLYDDNYKLDISVSNLNVLNNLAGIVQLEYPQFNTAPQPFTLKLALALRLRAYNRCNY</sequence>
<protein>
    <submittedName>
        <fullName evidence="1">Uncharacterized protein</fullName>
    </submittedName>
</protein>
<proteinExistence type="predicted"/>
<evidence type="ECO:0000313" key="1">
    <source>
        <dbReference type="EMBL" id="KXG21141.1"/>
    </source>
</evidence>
<dbReference type="InParanoid" id="A0A1B6P6C1"/>
<accession>A0A1B6P6C1</accession>
<dbReference type="EMBL" id="CM000768">
    <property type="protein sequence ID" value="KXG21141.1"/>
    <property type="molecule type" value="Genomic_DNA"/>
</dbReference>
<reference evidence="2" key="2">
    <citation type="journal article" date="2018" name="Plant J.">
        <title>The Sorghum bicolor reference genome: improved assembly, gene annotations, a transcriptome atlas, and signatures of genome organization.</title>
        <authorList>
            <person name="McCormick R.F."/>
            <person name="Truong S.K."/>
            <person name="Sreedasyam A."/>
            <person name="Jenkins J."/>
            <person name="Shu S."/>
            <person name="Sims D."/>
            <person name="Kennedy M."/>
            <person name="Amirebrahimi M."/>
            <person name="Weers B.D."/>
            <person name="McKinley B."/>
            <person name="Mattison A."/>
            <person name="Morishige D.T."/>
            <person name="Grimwood J."/>
            <person name="Schmutz J."/>
            <person name="Mullet J.E."/>
        </authorList>
    </citation>
    <scope>NUCLEOTIDE SEQUENCE [LARGE SCALE GENOMIC DNA]</scope>
    <source>
        <strain evidence="2">cv. BTx623</strain>
    </source>
</reference>
<keyword evidence="2" id="KW-1185">Reference proteome</keyword>
<dbReference type="Proteomes" id="UP000000768">
    <property type="component" value="Chromosome 9"/>
</dbReference>